<comment type="similarity">
    <text evidence="8">Belongs to the pentraxin family.</text>
</comment>
<evidence type="ECO:0000256" key="10">
    <source>
        <dbReference type="SAM" id="MobiDB-lite"/>
    </source>
</evidence>
<comment type="subcellular location">
    <subcellularLocation>
        <location evidence="2">Secreted</location>
    </subcellularLocation>
</comment>
<comment type="cofactor">
    <cofactor evidence="1">
        <name>Ca(2+)</name>
        <dbReference type="ChEBI" id="CHEBI:29108"/>
    </cofactor>
</comment>
<evidence type="ECO:0000256" key="8">
    <source>
        <dbReference type="ARBA" id="ARBA00038102"/>
    </source>
</evidence>
<evidence type="ECO:0000313" key="13">
    <source>
        <dbReference type="Proteomes" id="UP000324091"/>
    </source>
</evidence>
<evidence type="ECO:0000256" key="3">
    <source>
        <dbReference type="ARBA" id="ARBA00022525"/>
    </source>
</evidence>
<feature type="compositionally biased region" description="Pro residues" evidence="10">
    <location>
        <begin position="1"/>
        <end position="23"/>
    </location>
</feature>
<dbReference type="GO" id="GO:0005576">
    <property type="term" value="C:extracellular region"/>
    <property type="evidence" value="ECO:0007669"/>
    <property type="project" value="UniProtKB-SubCell"/>
</dbReference>
<evidence type="ECO:0000256" key="4">
    <source>
        <dbReference type="ARBA" id="ARBA00022723"/>
    </source>
</evidence>
<comment type="caution">
    <text evidence="9">Lacks conserved residue(s) required for the propagation of feature annotation.</text>
</comment>
<dbReference type="EMBL" id="RHFK02000002">
    <property type="protein sequence ID" value="TWW79208.1"/>
    <property type="molecule type" value="Genomic_DNA"/>
</dbReference>
<dbReference type="PANTHER" id="PTHR45869:SF7">
    <property type="entry name" value="C-REACTIVE PROTEIN"/>
    <property type="match status" value="1"/>
</dbReference>
<dbReference type="InterPro" id="IPR051005">
    <property type="entry name" value="Pentraxin_domain"/>
</dbReference>
<keyword evidence="6" id="KW-0106">Calcium</keyword>
<evidence type="ECO:0000256" key="1">
    <source>
        <dbReference type="ARBA" id="ARBA00001913"/>
    </source>
</evidence>
<evidence type="ECO:0000256" key="9">
    <source>
        <dbReference type="PROSITE-ProRule" id="PRU01172"/>
    </source>
</evidence>
<keyword evidence="5" id="KW-0732">Signal</keyword>
<sequence length="285" mass="31352">MPPPYVPPPLAPPAPPQAVPLDPPGALDPLAPNTNPFLGPSPSGAQCRNYHMQDNTVQMHPLIQMEKLLLILVALAPCWAADLSGKLLIFPRESNIDHVKLKTSKTVLNSVTTCFRFKTDMTKSYSILSVATAVYTNAFLLFKTDEENVFRVHVLNGAADFRSVPIAPNTWQSMCTTWDSATGLAQLWLNGESTVKRYVKNGPITGPLSIVLGQDQDTYGGGFDAKQSLVAMLSDFHMWDYVLPAAEIRLYMKGLYVTPGNVFDWRNIQHELAGKVILEKASDVV</sequence>
<evidence type="ECO:0000256" key="2">
    <source>
        <dbReference type="ARBA" id="ARBA00004613"/>
    </source>
</evidence>
<keyword evidence="3" id="KW-0964">Secreted</keyword>
<comment type="caution">
    <text evidence="12">The sequence shown here is derived from an EMBL/GenBank/DDBJ whole genome shotgun (WGS) entry which is preliminary data.</text>
</comment>
<accession>A0A5C6PKE3</accession>
<keyword evidence="4" id="KW-0479">Metal-binding</keyword>
<dbReference type="SUPFAM" id="SSF49899">
    <property type="entry name" value="Concanavalin A-like lectins/glucanases"/>
    <property type="match status" value="1"/>
</dbReference>
<feature type="domain" description="Pentraxin (PTX)" evidence="11">
    <location>
        <begin position="84"/>
        <end position="285"/>
    </location>
</feature>
<keyword evidence="13" id="KW-1185">Reference proteome</keyword>
<gene>
    <name evidence="12" type="ORF">D4764_10G0002380</name>
</gene>
<evidence type="ECO:0000256" key="6">
    <source>
        <dbReference type="ARBA" id="ARBA00022837"/>
    </source>
</evidence>
<reference evidence="12 13" key="1">
    <citation type="submission" date="2019-04" db="EMBL/GenBank/DDBJ databases">
        <title>Chromosome genome assembly for Takifugu flavidus.</title>
        <authorList>
            <person name="Xiao S."/>
        </authorList>
    </citation>
    <scope>NUCLEOTIDE SEQUENCE [LARGE SCALE GENOMIC DNA]</scope>
    <source>
        <strain evidence="12">HTHZ2018</strain>
        <tissue evidence="12">Muscle</tissue>
    </source>
</reference>
<dbReference type="InterPro" id="IPR001759">
    <property type="entry name" value="PTX_dom"/>
</dbReference>
<feature type="region of interest" description="Disordered" evidence="10">
    <location>
        <begin position="1"/>
        <end position="38"/>
    </location>
</feature>
<evidence type="ECO:0000256" key="7">
    <source>
        <dbReference type="ARBA" id="ARBA00023157"/>
    </source>
</evidence>
<organism evidence="12 13">
    <name type="scientific">Takifugu flavidus</name>
    <name type="common">sansaifugu</name>
    <dbReference type="NCBI Taxonomy" id="433684"/>
    <lineage>
        <taxon>Eukaryota</taxon>
        <taxon>Metazoa</taxon>
        <taxon>Chordata</taxon>
        <taxon>Craniata</taxon>
        <taxon>Vertebrata</taxon>
        <taxon>Euteleostomi</taxon>
        <taxon>Actinopterygii</taxon>
        <taxon>Neopterygii</taxon>
        <taxon>Teleostei</taxon>
        <taxon>Neoteleostei</taxon>
        <taxon>Acanthomorphata</taxon>
        <taxon>Eupercaria</taxon>
        <taxon>Tetraodontiformes</taxon>
        <taxon>Tetradontoidea</taxon>
        <taxon>Tetraodontidae</taxon>
        <taxon>Takifugu</taxon>
    </lineage>
</organism>
<protein>
    <submittedName>
        <fullName evidence="12">Serum amyloid P-component</fullName>
    </submittedName>
</protein>
<evidence type="ECO:0000259" key="11">
    <source>
        <dbReference type="PROSITE" id="PS51828"/>
    </source>
</evidence>
<dbReference type="GO" id="GO:0046872">
    <property type="term" value="F:metal ion binding"/>
    <property type="evidence" value="ECO:0007669"/>
    <property type="project" value="UniProtKB-KW"/>
</dbReference>
<dbReference type="AlphaFoldDB" id="A0A5C6PKE3"/>
<dbReference type="InterPro" id="IPR013320">
    <property type="entry name" value="ConA-like_dom_sf"/>
</dbReference>
<proteinExistence type="inferred from homology"/>
<keyword evidence="7" id="KW-1015">Disulfide bond</keyword>
<dbReference type="PANTHER" id="PTHR45869">
    <property type="entry name" value="C-REACTIVE PROTEIN-RELATED"/>
    <property type="match status" value="1"/>
</dbReference>
<dbReference type="Proteomes" id="UP000324091">
    <property type="component" value="Chromosome 10"/>
</dbReference>
<evidence type="ECO:0000313" key="12">
    <source>
        <dbReference type="EMBL" id="TWW79208.1"/>
    </source>
</evidence>
<dbReference type="PROSITE" id="PS51828">
    <property type="entry name" value="PTX_2"/>
    <property type="match status" value="1"/>
</dbReference>
<dbReference type="Pfam" id="PF00354">
    <property type="entry name" value="Pentaxin"/>
    <property type="match status" value="1"/>
</dbReference>
<dbReference type="Gene3D" id="2.60.120.200">
    <property type="match status" value="1"/>
</dbReference>
<evidence type="ECO:0000256" key="5">
    <source>
        <dbReference type="ARBA" id="ARBA00022729"/>
    </source>
</evidence>
<name>A0A5C6PKE3_9TELE</name>
<dbReference type="SMART" id="SM00159">
    <property type="entry name" value="PTX"/>
    <property type="match status" value="1"/>
</dbReference>
<dbReference type="PRINTS" id="PR00895">
    <property type="entry name" value="PENTAXIN"/>
</dbReference>